<evidence type="ECO:0000313" key="5">
    <source>
        <dbReference type="RefSeq" id="XP_033785731.1"/>
    </source>
</evidence>
<dbReference type="Proteomes" id="UP000515159">
    <property type="component" value="Chromosome 1"/>
</dbReference>
<keyword evidence="4" id="KW-1185">Reference proteome</keyword>
<gene>
    <name evidence="5" type="primary">FAM184B</name>
</gene>
<dbReference type="RefSeq" id="XP_033785731.1">
    <property type="nucleotide sequence ID" value="XM_033929840.1"/>
</dbReference>
<feature type="coiled-coil region" evidence="2">
    <location>
        <begin position="38"/>
        <end position="72"/>
    </location>
</feature>
<evidence type="ECO:0000313" key="4">
    <source>
        <dbReference type="Proteomes" id="UP000515159"/>
    </source>
</evidence>
<dbReference type="Pfam" id="PF15665">
    <property type="entry name" value="FAM184"/>
    <property type="match status" value="1"/>
</dbReference>
<keyword evidence="1 2" id="KW-0175">Coiled coil</keyword>
<dbReference type="KEGG" id="gsh:117353633"/>
<organism evidence="4 5">
    <name type="scientific">Geotrypetes seraphini</name>
    <name type="common">Gaboon caecilian</name>
    <name type="synonym">Caecilia seraphini</name>
    <dbReference type="NCBI Taxonomy" id="260995"/>
    <lineage>
        <taxon>Eukaryota</taxon>
        <taxon>Metazoa</taxon>
        <taxon>Chordata</taxon>
        <taxon>Craniata</taxon>
        <taxon>Vertebrata</taxon>
        <taxon>Euteleostomi</taxon>
        <taxon>Amphibia</taxon>
        <taxon>Gymnophiona</taxon>
        <taxon>Geotrypetes</taxon>
    </lineage>
</organism>
<evidence type="ECO:0000259" key="3">
    <source>
        <dbReference type="Pfam" id="PF15665"/>
    </source>
</evidence>
<evidence type="ECO:0000256" key="1">
    <source>
        <dbReference type="ARBA" id="ARBA00023054"/>
    </source>
</evidence>
<dbReference type="AlphaFoldDB" id="A0A6P8QG24"/>
<dbReference type="GeneID" id="117353633"/>
<accession>A0A6P8QG24</accession>
<evidence type="ECO:0000256" key="2">
    <source>
        <dbReference type="SAM" id="Coils"/>
    </source>
</evidence>
<dbReference type="CTD" id="27146"/>
<dbReference type="InParanoid" id="A0A6P8QG24"/>
<dbReference type="FunCoup" id="A0A6P8QG24">
    <property type="interactions" value="6"/>
</dbReference>
<name>A0A6P8QG24_GEOSA</name>
<proteinExistence type="predicted"/>
<sequence length="836" mass="97837">MTSGKVHLSGICNGSKSDQFNSAEEYSQEIHMKMCKKIAQLTKVIYALNSKNDELEANIQALKEAHQEEIDQIISETREEILQYKNKVGEELDLRLRLQTLEEVLDHDKKLKEEALADFAIYRMQAKDIELRTKTEHAERITTLSKEMLDMKKDFEIQLQSLKQEADNLRKECRVNGRGRSEGKEKVKENHNLEVQALLNELENLKLENQKITEEYAEKTDKLEATYEKEKEVLKKTLQQSVEETSKQWQHKELEQRQVIKEQEATLLQQVKKLEADMDTKGQQINELKKHSHKMKERVQDLERQLREAQHETLESRNTLKKMEEELTVAKERLILQENEIYTKTEQMKTALSSQSEAIQEADKLKSQINQLQQKIIEKPNHSRKGSEDSTVLKQIAQLKQTLEQQTANYKEVLKARDVQSIKEKEKLLQDLQDNIKQNQMMKAQLEASHQKSLKVLEKKKNQELKEAQEWFRKEYNDSLKREHQSHRLQIQALEKKAKQELQRERERIQKQHSLPLDSVRAELSEQKNSCASHKKQIEELLQELKHLKRIKKQQEESKQTQMKTLNDELDKCCSEVSALRKKNSLLKDSMELLRAQAELQKHEATQLQEREKQQRRLMEEDLEAKQKTELEALRQDHKKEIQNLVVDFSGAQAHLQAKIVSLENELKELKAKPRKWESRLEDLQLIGRLQDKLTEKDQVVKMLMDERKLQATVLSNVETQRNRSFSCNPNHGCLTATIKRKKMEEAPNRVVSVPNLASHENLSKGDLILKCGTPPIAKSPGVEQTPCTRRPCQKSAEFLDSKPIIRTQGKEISKTKESQDHAPKRPEWFTKYFSF</sequence>
<dbReference type="OrthoDB" id="75801at2759"/>
<feature type="domain" description="Protein FAM184A/B N-terminal" evidence="3">
    <location>
        <begin position="44"/>
        <end position="173"/>
    </location>
</feature>
<feature type="coiled-coil region" evidence="2">
    <location>
        <begin position="145"/>
        <end position="680"/>
    </location>
</feature>
<reference evidence="5" key="1">
    <citation type="submission" date="2025-08" db="UniProtKB">
        <authorList>
            <consortium name="RefSeq"/>
        </authorList>
    </citation>
    <scope>IDENTIFICATION</scope>
</reference>
<dbReference type="PANTHER" id="PTHR18870:SF8">
    <property type="entry name" value="PROTEIN FAM184B"/>
    <property type="match status" value="1"/>
</dbReference>
<dbReference type="InterPro" id="IPR039478">
    <property type="entry name" value="FAM184A/B_N"/>
</dbReference>
<protein>
    <submittedName>
        <fullName evidence="5">Protein FAM184B isoform X1</fullName>
    </submittedName>
</protein>
<dbReference type="PANTHER" id="PTHR18870">
    <property type="entry name" value="PROTEIN TAG-278-RELATED"/>
    <property type="match status" value="1"/>
</dbReference>